<proteinExistence type="predicted"/>
<evidence type="ECO:0008006" key="4">
    <source>
        <dbReference type="Google" id="ProtNLM"/>
    </source>
</evidence>
<feature type="coiled-coil region" evidence="1">
    <location>
        <begin position="151"/>
        <end position="197"/>
    </location>
</feature>
<evidence type="ECO:0000313" key="2">
    <source>
        <dbReference type="EMBL" id="GAA1909474.1"/>
    </source>
</evidence>
<evidence type="ECO:0000313" key="3">
    <source>
        <dbReference type="Proteomes" id="UP001501612"/>
    </source>
</evidence>
<keyword evidence="1" id="KW-0175">Coiled coil</keyword>
<organism evidence="2 3">
    <name type="scientific">Nocardioides lentus</name>
    <dbReference type="NCBI Taxonomy" id="338077"/>
    <lineage>
        <taxon>Bacteria</taxon>
        <taxon>Bacillati</taxon>
        <taxon>Actinomycetota</taxon>
        <taxon>Actinomycetes</taxon>
        <taxon>Propionibacteriales</taxon>
        <taxon>Nocardioidaceae</taxon>
        <taxon>Nocardioides</taxon>
    </lineage>
</organism>
<dbReference type="Proteomes" id="UP001501612">
    <property type="component" value="Unassembled WGS sequence"/>
</dbReference>
<evidence type="ECO:0000256" key="1">
    <source>
        <dbReference type="SAM" id="Coils"/>
    </source>
</evidence>
<dbReference type="RefSeq" id="WP_344004197.1">
    <property type="nucleotide sequence ID" value="NZ_BAAAMY010000002.1"/>
</dbReference>
<name>A0ABN2P1N6_9ACTN</name>
<protein>
    <recommendedName>
        <fullName evidence="4">CHAP domain-containing protein</fullName>
    </recommendedName>
</protein>
<keyword evidence="3" id="KW-1185">Reference proteome</keyword>
<gene>
    <name evidence="2" type="ORF">GCM10009737_08430</name>
</gene>
<sequence>MVNTVEQALAFARGQATRPSRDWTGYCQMFVRTSYGIGGGFGSAWLQWLGLGDDERVAGGNPSAAPLGAPLFYKGSGPYGHVTLAARPLADGTPGCWSNDLVTPGRIHHVARTRATSQWGQQYLGYGLSLNGVDLPLVVPGATPRPQRRRYEAIAAAADRLEVALATARRQEDRRDVDRLERQVRHLRRMHQQMRRA</sequence>
<comment type="caution">
    <text evidence="2">The sequence shown here is derived from an EMBL/GenBank/DDBJ whole genome shotgun (WGS) entry which is preliminary data.</text>
</comment>
<accession>A0ABN2P1N6</accession>
<dbReference type="EMBL" id="BAAAMY010000002">
    <property type="protein sequence ID" value="GAA1909474.1"/>
    <property type="molecule type" value="Genomic_DNA"/>
</dbReference>
<reference evidence="2 3" key="1">
    <citation type="journal article" date="2019" name="Int. J. Syst. Evol. Microbiol.">
        <title>The Global Catalogue of Microorganisms (GCM) 10K type strain sequencing project: providing services to taxonomists for standard genome sequencing and annotation.</title>
        <authorList>
            <consortium name="The Broad Institute Genomics Platform"/>
            <consortium name="The Broad Institute Genome Sequencing Center for Infectious Disease"/>
            <person name="Wu L."/>
            <person name="Ma J."/>
        </authorList>
    </citation>
    <scope>NUCLEOTIDE SEQUENCE [LARGE SCALE GENOMIC DNA]</scope>
    <source>
        <strain evidence="2 3">JCM 14046</strain>
    </source>
</reference>